<accession>A0A3L7K5G4</accession>
<evidence type="ECO:0000259" key="1">
    <source>
        <dbReference type="Pfam" id="PF01636"/>
    </source>
</evidence>
<dbReference type="Proteomes" id="UP000276770">
    <property type="component" value="Unassembled WGS sequence"/>
</dbReference>
<dbReference type="InterPro" id="IPR002575">
    <property type="entry name" value="Aminoglycoside_PTrfase"/>
</dbReference>
<comment type="caution">
    <text evidence="2">The sequence shown here is derived from an EMBL/GenBank/DDBJ whole genome shotgun (WGS) entry which is preliminary data.</text>
</comment>
<keyword evidence="3" id="KW-1185">Reference proteome</keyword>
<evidence type="ECO:0000313" key="2">
    <source>
        <dbReference type="EMBL" id="RLQ98080.1"/>
    </source>
</evidence>
<dbReference type="Gene3D" id="3.90.1200.10">
    <property type="match status" value="1"/>
</dbReference>
<sequence length="412" mass="49367">MAKATQCLTTITCIWRLLMDMEADSRDMVCRCSSNMAWGSLECRLHTVWASQEWGCQGKEWDTECRANSQECLELMEMKMTSRYFDEGDGFNTRLLQFLNQVFNQSQAYIKQLRIGLWKYKIGGKTWLVKQFSSRQKLQNQIALTNRLRQSGFHQSYRFHDIHYNQNILVFEQKIFGIIEFIKTSKEVFSFQEKSKRDEALEVINRFHMTTSTFVQHYFYSIPFFNQIEKWKQRLFEFKSNRFTLENHLPPYILSAYIEWGEWALDRMEKNQAYFLRKPYCIIHGDVAFHNFLLNRQKTLCLIDFDLISVAPPLVDYLQIANRFLPSIHWSVKDLFEHKLMEKFSRDPLFLIALIYPTDVFREWNRFVKSDEVMKNTMWPFLYDLSIHQFPLRMAMVNNILQTLEVNKGNLT</sequence>
<organism evidence="2 3">
    <name type="scientific">Falsibacillus albus</name>
    <dbReference type="NCBI Taxonomy" id="2478915"/>
    <lineage>
        <taxon>Bacteria</taxon>
        <taxon>Bacillati</taxon>
        <taxon>Bacillota</taxon>
        <taxon>Bacilli</taxon>
        <taxon>Bacillales</taxon>
        <taxon>Bacillaceae</taxon>
        <taxon>Falsibacillus</taxon>
    </lineage>
</organism>
<dbReference type="SUPFAM" id="SSF56112">
    <property type="entry name" value="Protein kinase-like (PK-like)"/>
    <property type="match status" value="1"/>
</dbReference>
<feature type="domain" description="Aminoglycoside phosphotransferase" evidence="1">
    <location>
        <begin position="248"/>
        <end position="323"/>
    </location>
</feature>
<evidence type="ECO:0000313" key="3">
    <source>
        <dbReference type="Proteomes" id="UP000276770"/>
    </source>
</evidence>
<gene>
    <name evidence="2" type="ORF">D9X91_01435</name>
</gene>
<reference evidence="2 3" key="1">
    <citation type="submission" date="2018-10" db="EMBL/GenBank/DDBJ databases">
        <title>Falsibacillus sp. genome draft.</title>
        <authorList>
            <person name="Shi S."/>
        </authorList>
    </citation>
    <scope>NUCLEOTIDE SEQUENCE [LARGE SCALE GENOMIC DNA]</scope>
    <source>
        <strain evidence="2 3">GY 10110</strain>
    </source>
</reference>
<dbReference type="Pfam" id="PF01636">
    <property type="entry name" value="APH"/>
    <property type="match status" value="1"/>
</dbReference>
<proteinExistence type="predicted"/>
<protein>
    <recommendedName>
        <fullName evidence="1">Aminoglycoside phosphotransferase domain-containing protein</fullName>
    </recommendedName>
</protein>
<dbReference type="AlphaFoldDB" id="A0A3L7K5G4"/>
<dbReference type="EMBL" id="RCVZ01000001">
    <property type="protein sequence ID" value="RLQ98080.1"/>
    <property type="molecule type" value="Genomic_DNA"/>
</dbReference>
<name>A0A3L7K5G4_9BACI</name>
<dbReference type="InterPro" id="IPR011009">
    <property type="entry name" value="Kinase-like_dom_sf"/>
</dbReference>